<reference evidence="2 3" key="1">
    <citation type="journal article" date="2010" name="Nature">
        <title>Genome sequence of the palaeopolyploid soybean.</title>
        <authorList>
            <person name="Schmutz J."/>
            <person name="Cannon S.B."/>
            <person name="Schlueter J."/>
            <person name="Ma J."/>
            <person name="Mitros T."/>
            <person name="Nelson W."/>
            <person name="Hyten D.L."/>
            <person name="Song Q."/>
            <person name="Thelen J.J."/>
            <person name="Cheng J."/>
            <person name="Xu D."/>
            <person name="Hellsten U."/>
            <person name="May G.D."/>
            <person name="Yu Y."/>
            <person name="Sakurai T."/>
            <person name="Umezawa T."/>
            <person name="Bhattacharyya M.K."/>
            <person name="Sandhu D."/>
            <person name="Valliyodan B."/>
            <person name="Lindquist E."/>
            <person name="Peto M."/>
            <person name="Grant D."/>
            <person name="Shu S."/>
            <person name="Goodstein D."/>
            <person name="Barry K."/>
            <person name="Futrell-Griggs M."/>
            <person name="Abernathy B."/>
            <person name="Du J."/>
            <person name="Tian Z."/>
            <person name="Zhu L."/>
            <person name="Gill N."/>
            <person name="Joshi T."/>
            <person name="Libault M."/>
            <person name="Sethuraman A."/>
            <person name="Zhang X.-C."/>
            <person name="Shinozaki K."/>
            <person name="Nguyen H.T."/>
            <person name="Wing R.A."/>
            <person name="Cregan P."/>
            <person name="Specht J."/>
            <person name="Grimwood J."/>
            <person name="Rokhsar D."/>
            <person name="Stacey G."/>
            <person name="Shoemaker R.C."/>
            <person name="Jackson S.A."/>
        </authorList>
    </citation>
    <scope>NUCLEOTIDE SEQUENCE</scope>
    <source>
        <strain evidence="3">cv. Williams 82</strain>
        <tissue evidence="2">Callus</tissue>
    </source>
</reference>
<reference evidence="3" key="2">
    <citation type="submission" date="2018-02" db="UniProtKB">
        <authorList>
            <consortium name="EnsemblPlants"/>
        </authorList>
    </citation>
    <scope>IDENTIFICATION</scope>
    <source>
        <strain evidence="3">Williams 82</strain>
    </source>
</reference>
<feature type="region of interest" description="Disordered" evidence="1">
    <location>
        <begin position="34"/>
        <end position="62"/>
    </location>
</feature>
<dbReference type="Proteomes" id="UP000008827">
    <property type="component" value="Chromosome 18"/>
</dbReference>
<evidence type="ECO:0000313" key="3">
    <source>
        <dbReference type="EnsemblPlants" id="KRG98059"/>
    </source>
</evidence>
<protein>
    <submittedName>
        <fullName evidence="2 3">Uncharacterized protein</fullName>
    </submittedName>
</protein>
<gene>
    <name evidence="2" type="ORF">GLYMA_18G048100</name>
</gene>
<dbReference type="AlphaFoldDB" id="A0A0R0EVY7"/>
<organism evidence="2">
    <name type="scientific">Glycine max</name>
    <name type="common">Soybean</name>
    <name type="synonym">Glycine hispida</name>
    <dbReference type="NCBI Taxonomy" id="3847"/>
    <lineage>
        <taxon>Eukaryota</taxon>
        <taxon>Viridiplantae</taxon>
        <taxon>Streptophyta</taxon>
        <taxon>Embryophyta</taxon>
        <taxon>Tracheophyta</taxon>
        <taxon>Spermatophyta</taxon>
        <taxon>Magnoliopsida</taxon>
        <taxon>eudicotyledons</taxon>
        <taxon>Gunneridae</taxon>
        <taxon>Pentapetalae</taxon>
        <taxon>rosids</taxon>
        <taxon>fabids</taxon>
        <taxon>Fabales</taxon>
        <taxon>Fabaceae</taxon>
        <taxon>Papilionoideae</taxon>
        <taxon>50 kb inversion clade</taxon>
        <taxon>NPAAA clade</taxon>
        <taxon>indigoferoid/millettioid clade</taxon>
        <taxon>Phaseoleae</taxon>
        <taxon>Glycine</taxon>
        <taxon>Glycine subgen. Soja</taxon>
    </lineage>
</organism>
<dbReference type="EMBL" id="CM000851">
    <property type="protein sequence ID" value="KRG98059.1"/>
    <property type="molecule type" value="Genomic_DNA"/>
</dbReference>
<name>A0A0R0EVY7_SOYBN</name>
<evidence type="ECO:0000256" key="1">
    <source>
        <dbReference type="SAM" id="MobiDB-lite"/>
    </source>
</evidence>
<keyword evidence="4" id="KW-1185">Reference proteome</keyword>
<sequence length="62" mass="7075">MVDCLRRSKTCKFKPPAPPVVSLITIKKKKKSPNTNLKLITTREPMHAEEQTGNKGRENQTR</sequence>
<reference evidence="2" key="3">
    <citation type="submission" date="2018-07" db="EMBL/GenBank/DDBJ databases">
        <title>WGS assembly of Glycine max.</title>
        <authorList>
            <person name="Schmutz J."/>
            <person name="Cannon S."/>
            <person name="Schlueter J."/>
            <person name="Ma J."/>
            <person name="Mitros T."/>
            <person name="Nelson W."/>
            <person name="Hyten D."/>
            <person name="Song Q."/>
            <person name="Thelen J."/>
            <person name="Cheng J."/>
            <person name="Xu D."/>
            <person name="Hellsten U."/>
            <person name="May G."/>
            <person name="Yu Y."/>
            <person name="Sakurai T."/>
            <person name="Umezawa T."/>
            <person name="Bhattacharyya M."/>
            <person name="Sandhu D."/>
            <person name="Valliyodan B."/>
            <person name="Lindquist E."/>
            <person name="Peto M."/>
            <person name="Grant D."/>
            <person name="Shu S."/>
            <person name="Goodstein D."/>
            <person name="Barry K."/>
            <person name="Futrell-Griggs M."/>
            <person name="Abernathy B."/>
            <person name="Du J."/>
            <person name="Tian Z."/>
            <person name="Zhu L."/>
            <person name="Gill N."/>
            <person name="Joshi T."/>
            <person name="Libault M."/>
            <person name="Sethuraman A."/>
            <person name="Zhang X."/>
            <person name="Shinozaki K."/>
            <person name="Nguyen H."/>
            <person name="Wing R."/>
            <person name="Cregan P."/>
            <person name="Specht J."/>
            <person name="Grimwood J."/>
            <person name="Rokhsar D."/>
            <person name="Stacey G."/>
            <person name="Shoemaker R."/>
            <person name="Jackson S."/>
        </authorList>
    </citation>
    <scope>NUCLEOTIDE SEQUENCE</scope>
    <source>
        <tissue evidence="2">Callus</tissue>
    </source>
</reference>
<proteinExistence type="predicted"/>
<accession>A0A0R0EVY7</accession>
<dbReference type="EnsemblPlants" id="KRG98059">
    <property type="protein sequence ID" value="KRG98059"/>
    <property type="gene ID" value="GLYMA_18G048100"/>
</dbReference>
<evidence type="ECO:0000313" key="2">
    <source>
        <dbReference type="EMBL" id="KRG98059.1"/>
    </source>
</evidence>
<dbReference type="InParanoid" id="A0A0R0EVY7"/>
<feature type="compositionally biased region" description="Basic and acidic residues" evidence="1">
    <location>
        <begin position="44"/>
        <end position="62"/>
    </location>
</feature>
<evidence type="ECO:0000313" key="4">
    <source>
        <dbReference type="Proteomes" id="UP000008827"/>
    </source>
</evidence>
<dbReference type="Gramene" id="KRG98059">
    <property type="protein sequence ID" value="KRG98059"/>
    <property type="gene ID" value="GLYMA_18G048100"/>
</dbReference>